<keyword evidence="1" id="KW-1133">Transmembrane helix</keyword>
<gene>
    <name evidence="2" type="ORF">L336_0815</name>
</gene>
<protein>
    <recommendedName>
        <fullName evidence="4">POTRA domain-containing protein</fullName>
    </recommendedName>
</protein>
<dbReference type="HOGENOM" id="CLU_876287_0_0_0"/>
<dbReference type="Proteomes" id="UP000013893">
    <property type="component" value="Chromosome"/>
</dbReference>
<evidence type="ECO:0000313" key="2">
    <source>
        <dbReference type="EMBL" id="AGL62517.1"/>
    </source>
</evidence>
<dbReference type="RefSeq" id="WP_015641967.1">
    <property type="nucleotide sequence ID" value="NC_021219.1"/>
</dbReference>
<dbReference type="KEGG" id="saal:L336_0815"/>
<proteinExistence type="predicted"/>
<keyword evidence="1" id="KW-0472">Membrane</keyword>
<accession>R4PXM7</accession>
<evidence type="ECO:0008006" key="4">
    <source>
        <dbReference type="Google" id="ProtNLM"/>
    </source>
</evidence>
<sequence>MKLLKKTQQKPPARRFVYGAQSSISHDVPRPVSTHSTAFRRNRTLTGSLSSEVQSVNEHAAELRSPRVHVHGLRHRRRRLSILLILSVSGALLMAWLVYQSIATVMIRVSGVSGADTALYQRITQEYLNRYPLERFRFSLDTVKLTEYMQMTYPEVDHVLPGVTYGDALGTAELIIAVRKPVVVWHATSSQLYVDANGNAFTRNFFTTPLVEVIDKSGVQAHGNQVLVSNRFLSFIGTLVGKMRQQGYEVMQVTLPLNSLRQVEVSLADIAYPIKFSVDRPVGEQVEDADRSVRYLKSNGSSPEYLDVRVSGKAFYK</sequence>
<organism evidence="2 3">
    <name type="scientific">Candidatus Saccharimonas aalborgensis</name>
    <dbReference type="NCBI Taxonomy" id="1332188"/>
    <lineage>
        <taxon>Bacteria</taxon>
        <taxon>Candidatus Saccharimonadota</taxon>
        <taxon>Candidatus Saccharimonadia</taxon>
        <taxon>Candidatus Saccharimonadales</taxon>
        <taxon>Candidatus Saccharimonadaceae</taxon>
        <taxon>Candidatus Saccharimonas</taxon>
    </lineage>
</organism>
<evidence type="ECO:0000256" key="1">
    <source>
        <dbReference type="SAM" id="Phobius"/>
    </source>
</evidence>
<reference evidence="2 3" key="1">
    <citation type="journal article" date="2013" name="Nat. Biotechnol.">
        <title>Genome sequences of rare, uncultured bacteria obtained by differential coverage binning of multiple metagenomes.</title>
        <authorList>
            <person name="Albertsen M."/>
            <person name="Hugenholtz P."/>
            <person name="Skarshewski A."/>
            <person name="Nielsen K.L."/>
            <person name="Tyson G.W."/>
            <person name="Nielsen P.H."/>
        </authorList>
    </citation>
    <scope>NUCLEOTIDE SEQUENCE [LARGE SCALE GENOMIC DNA]</scope>
    <source>
        <strain evidence="2">TM71</strain>
    </source>
</reference>
<keyword evidence="3" id="KW-1185">Reference proteome</keyword>
<dbReference type="AlphaFoldDB" id="R4PXM7"/>
<dbReference type="OrthoDB" id="9793398at2"/>
<name>R4PXM7_9BACT</name>
<dbReference type="STRING" id="1332188.L336_0815"/>
<dbReference type="EMBL" id="CP005957">
    <property type="protein sequence ID" value="AGL62517.1"/>
    <property type="molecule type" value="Genomic_DNA"/>
</dbReference>
<evidence type="ECO:0000313" key="3">
    <source>
        <dbReference type="Proteomes" id="UP000013893"/>
    </source>
</evidence>
<feature type="transmembrane region" description="Helical" evidence="1">
    <location>
        <begin position="80"/>
        <end position="99"/>
    </location>
</feature>
<keyword evidence="1" id="KW-0812">Transmembrane</keyword>